<sequence length="305" mass="34024">MSLEVKNISKLYGTQKALNEVSFSISKGEIVGFLGPNGAGKSTMMKILTGFIPPTSGTALIDGLDISTHSLTVRRKVGYLPEHNPLYLDMYVREFLQFMAGITGVSKARVDEMIEKTGLTPEVSKRIGQLSKGYRQRVGLAHALLHDPEVLILDEPTTGLDPNQIVEIRRLISDLGHSKTVMLSTHIMQEVEILCSRVIIINKGKIVADTSTENLRKASGRQTLIVELEKEVSNAWFKAIDGITRARREGKHWIIEAPAQVDVRKNIFEQAVRTKNAILNIQQRETKIEDIFRELTKVLPAQEST</sequence>
<dbReference type="NCBIfam" id="TIGR03522">
    <property type="entry name" value="GldA_ABC_ATP"/>
    <property type="match status" value="1"/>
</dbReference>
<proteinExistence type="inferred from homology"/>
<dbReference type="InterPro" id="IPR025302">
    <property type="entry name" value="DrrA1/2-like_C"/>
</dbReference>
<dbReference type="PANTHER" id="PTHR43335">
    <property type="entry name" value="ABC TRANSPORTER, ATP-BINDING PROTEIN"/>
    <property type="match status" value="1"/>
</dbReference>
<dbReference type="Pfam" id="PF00005">
    <property type="entry name" value="ABC_tran"/>
    <property type="match status" value="1"/>
</dbReference>
<dbReference type="EMBL" id="QPJS01000003">
    <property type="protein sequence ID" value="RCX03141.1"/>
    <property type="molecule type" value="Genomic_DNA"/>
</dbReference>
<evidence type="ECO:0000256" key="1">
    <source>
        <dbReference type="ARBA" id="ARBA00005417"/>
    </source>
</evidence>
<evidence type="ECO:0000259" key="5">
    <source>
        <dbReference type="PROSITE" id="PS50893"/>
    </source>
</evidence>
<accession>A0A369A1S0</accession>
<dbReference type="InterPro" id="IPR003593">
    <property type="entry name" value="AAA+_ATPase"/>
</dbReference>
<dbReference type="SMART" id="SM00382">
    <property type="entry name" value="AAA"/>
    <property type="match status" value="1"/>
</dbReference>
<dbReference type="GO" id="GO:0005524">
    <property type="term" value="F:ATP binding"/>
    <property type="evidence" value="ECO:0007669"/>
    <property type="project" value="UniProtKB-KW"/>
</dbReference>
<dbReference type="AlphaFoldDB" id="A0A369A1S0"/>
<dbReference type="PANTHER" id="PTHR43335:SF4">
    <property type="entry name" value="ABC TRANSPORTER, ATP-BINDING PROTEIN"/>
    <property type="match status" value="1"/>
</dbReference>
<protein>
    <submittedName>
        <fullName evidence="6">Protein involved in gliding motility GldA</fullName>
    </submittedName>
</protein>
<name>A0A369A1S0_9FLAO</name>
<evidence type="ECO:0000256" key="4">
    <source>
        <dbReference type="ARBA" id="ARBA00022840"/>
    </source>
</evidence>
<dbReference type="InterPro" id="IPR003439">
    <property type="entry name" value="ABC_transporter-like_ATP-bd"/>
</dbReference>
<comment type="caution">
    <text evidence="6">The sequence shown here is derived from an EMBL/GenBank/DDBJ whole genome shotgun (WGS) entry which is preliminary data.</text>
</comment>
<keyword evidence="2" id="KW-0813">Transport</keyword>
<evidence type="ECO:0000313" key="6">
    <source>
        <dbReference type="EMBL" id="RCX03141.1"/>
    </source>
</evidence>
<evidence type="ECO:0000256" key="2">
    <source>
        <dbReference type="ARBA" id="ARBA00022448"/>
    </source>
</evidence>
<dbReference type="PROSITE" id="PS50893">
    <property type="entry name" value="ABC_TRANSPORTER_2"/>
    <property type="match status" value="1"/>
</dbReference>
<dbReference type="RefSeq" id="WP_037358198.1">
    <property type="nucleotide sequence ID" value="NZ_BHZF01000003.1"/>
</dbReference>
<comment type="similarity">
    <text evidence="1">Belongs to the ABC transporter superfamily.</text>
</comment>
<keyword evidence="3" id="KW-0547">Nucleotide-binding</keyword>
<reference evidence="6 7" key="1">
    <citation type="submission" date="2018-07" db="EMBL/GenBank/DDBJ databases">
        <title>Genomic Encyclopedia of Type Strains, Phase IV (KMG-IV): sequencing the most valuable type-strain genomes for metagenomic binning, comparative biology and taxonomic classification.</title>
        <authorList>
            <person name="Goeker M."/>
        </authorList>
    </citation>
    <scope>NUCLEOTIDE SEQUENCE [LARGE SCALE GENOMIC DNA]</scope>
    <source>
        <strain evidence="6 7">DSM 21410</strain>
    </source>
</reference>
<dbReference type="SUPFAM" id="SSF52540">
    <property type="entry name" value="P-loop containing nucleoside triphosphate hydrolases"/>
    <property type="match status" value="1"/>
</dbReference>
<gene>
    <name evidence="6" type="ORF">DES35_10319</name>
</gene>
<evidence type="ECO:0000313" key="7">
    <source>
        <dbReference type="Proteomes" id="UP000253517"/>
    </source>
</evidence>
<organism evidence="6 7">
    <name type="scientific">Schleiferia thermophila</name>
    <dbReference type="NCBI Taxonomy" id="884107"/>
    <lineage>
        <taxon>Bacteria</taxon>
        <taxon>Pseudomonadati</taxon>
        <taxon>Bacteroidota</taxon>
        <taxon>Flavobacteriia</taxon>
        <taxon>Flavobacteriales</taxon>
        <taxon>Schleiferiaceae</taxon>
        <taxon>Schleiferia</taxon>
    </lineage>
</organism>
<dbReference type="GO" id="GO:0016887">
    <property type="term" value="F:ATP hydrolysis activity"/>
    <property type="evidence" value="ECO:0007669"/>
    <property type="project" value="InterPro"/>
</dbReference>
<dbReference type="Proteomes" id="UP000253517">
    <property type="component" value="Unassembled WGS sequence"/>
</dbReference>
<keyword evidence="4" id="KW-0067">ATP-binding</keyword>
<feature type="domain" description="ABC transporter" evidence="5">
    <location>
        <begin position="3"/>
        <end position="228"/>
    </location>
</feature>
<dbReference type="InterPro" id="IPR027417">
    <property type="entry name" value="P-loop_NTPase"/>
</dbReference>
<dbReference type="InterPro" id="IPR019864">
    <property type="entry name" value="Motility-assoc_ABC_GldA"/>
</dbReference>
<dbReference type="Gene3D" id="3.40.50.300">
    <property type="entry name" value="P-loop containing nucleotide triphosphate hydrolases"/>
    <property type="match status" value="1"/>
</dbReference>
<evidence type="ECO:0000256" key="3">
    <source>
        <dbReference type="ARBA" id="ARBA00022741"/>
    </source>
</evidence>
<keyword evidence="7" id="KW-1185">Reference proteome</keyword>
<dbReference type="Pfam" id="PF13732">
    <property type="entry name" value="DrrA1-3_C"/>
    <property type="match status" value="1"/>
</dbReference>